<dbReference type="GeneID" id="55820372"/>
<organism evidence="1 2">
    <name type="scientific">Methanolobus zinderi</name>
    <dbReference type="NCBI Taxonomy" id="536044"/>
    <lineage>
        <taxon>Archaea</taxon>
        <taxon>Methanobacteriati</taxon>
        <taxon>Methanobacteriota</taxon>
        <taxon>Stenosarchaea group</taxon>
        <taxon>Methanomicrobia</taxon>
        <taxon>Methanosarcinales</taxon>
        <taxon>Methanosarcinaceae</taxon>
        <taxon>Methanolobus</taxon>
    </lineage>
</organism>
<dbReference type="Proteomes" id="UP000509594">
    <property type="component" value="Chromosome"/>
</dbReference>
<dbReference type="EMBL" id="CP058215">
    <property type="protein sequence ID" value="QLC49091.1"/>
    <property type="molecule type" value="Genomic_DNA"/>
</dbReference>
<reference evidence="1 2" key="1">
    <citation type="submission" date="2020-06" db="EMBL/GenBank/DDBJ databases">
        <title>Methanolobus halotolerans sp. nov., isolated from a saline lake Tus in Siberia.</title>
        <authorList>
            <person name="Shen Y."/>
            <person name="Chen S.-C."/>
            <person name="Lai M.-C."/>
            <person name="Huang H.-H."/>
            <person name="Chiu H.-H."/>
            <person name="Tang S.-L."/>
            <person name="Rogozin D.Y."/>
            <person name="Degermendzhy A.G."/>
        </authorList>
    </citation>
    <scope>NUCLEOTIDE SEQUENCE [LARGE SCALE GENOMIC DNA]</scope>
    <source>
        <strain evidence="1 2">DSM 21339</strain>
    </source>
</reference>
<keyword evidence="2" id="KW-1185">Reference proteome</keyword>
<dbReference type="RefSeq" id="WP_176964154.1">
    <property type="nucleotide sequence ID" value="NZ_CP058215.1"/>
</dbReference>
<dbReference type="AlphaFoldDB" id="A0A7D5E730"/>
<evidence type="ECO:0000313" key="1">
    <source>
        <dbReference type="EMBL" id="QLC49091.1"/>
    </source>
</evidence>
<evidence type="ECO:0000313" key="2">
    <source>
        <dbReference type="Proteomes" id="UP000509594"/>
    </source>
</evidence>
<dbReference type="OrthoDB" id="136205at2157"/>
<gene>
    <name evidence="1" type="ORF">HWN40_01815</name>
</gene>
<sequence>MKTDTKSRIITVSIITFIITLAVAAAIITDMGVQKDLTYTDGELQELYYEYGITENDLKFAKGELPNYLNDTVLVGNRVIVTEDGLPPENMELGVDYDLVLSEREMEDIIENARVDYIKKYGVDPANPKIDSVYGYLLPKAEAGRIMESASDMSY</sequence>
<name>A0A7D5E730_9EURY</name>
<proteinExistence type="predicted"/>
<protein>
    <submittedName>
        <fullName evidence="1">Uncharacterized protein</fullName>
    </submittedName>
</protein>
<accession>A0A7D5E730</accession>
<dbReference type="KEGG" id="mzi:HWN40_01815"/>